<protein>
    <submittedName>
        <fullName evidence="2">Molybdate transport system regulatory protein</fullName>
    </submittedName>
</protein>
<dbReference type="STRING" id="551987.SAMN05192549_105232"/>
<accession>A0A1M7PMT3</accession>
<name>A0A1M7PMT3_9BURK</name>
<dbReference type="GO" id="GO:0003700">
    <property type="term" value="F:DNA-binding transcription factor activity"/>
    <property type="evidence" value="ECO:0007669"/>
    <property type="project" value="InterPro"/>
</dbReference>
<keyword evidence="3" id="KW-1185">Reference proteome</keyword>
<dbReference type="EMBL" id="FRCX01000005">
    <property type="protein sequence ID" value="SHN18594.1"/>
    <property type="molecule type" value="Genomic_DNA"/>
</dbReference>
<evidence type="ECO:0000259" key="1">
    <source>
        <dbReference type="Pfam" id="PF00126"/>
    </source>
</evidence>
<dbReference type="Gene3D" id="1.10.10.10">
    <property type="entry name" value="Winged helix-like DNA-binding domain superfamily/Winged helix DNA-binding domain"/>
    <property type="match status" value="1"/>
</dbReference>
<feature type="domain" description="HTH lysR-type" evidence="1">
    <location>
        <begin position="26"/>
        <end position="84"/>
    </location>
</feature>
<dbReference type="PANTHER" id="PTHR30432:SF1">
    <property type="entry name" value="DNA-BINDING TRANSCRIPTIONAL DUAL REGULATOR MODE"/>
    <property type="match status" value="1"/>
</dbReference>
<dbReference type="Pfam" id="PF00126">
    <property type="entry name" value="HTH_1"/>
    <property type="match status" value="1"/>
</dbReference>
<evidence type="ECO:0000313" key="2">
    <source>
        <dbReference type="EMBL" id="SHN18594.1"/>
    </source>
</evidence>
<dbReference type="InterPro" id="IPR000847">
    <property type="entry name" value="LysR_HTH_N"/>
</dbReference>
<dbReference type="InterPro" id="IPR036390">
    <property type="entry name" value="WH_DNA-bd_sf"/>
</dbReference>
<evidence type="ECO:0000313" key="3">
    <source>
        <dbReference type="Proteomes" id="UP000184339"/>
    </source>
</evidence>
<dbReference type="SUPFAM" id="SSF46785">
    <property type="entry name" value="Winged helix' DNA-binding domain"/>
    <property type="match status" value="1"/>
</dbReference>
<dbReference type="RefSeq" id="WP_072785029.1">
    <property type="nucleotide sequence ID" value="NZ_FRCX01000005.1"/>
</dbReference>
<dbReference type="AlphaFoldDB" id="A0A1M7PMT3"/>
<dbReference type="InterPro" id="IPR036388">
    <property type="entry name" value="WH-like_DNA-bd_sf"/>
</dbReference>
<reference evidence="3" key="1">
    <citation type="submission" date="2016-11" db="EMBL/GenBank/DDBJ databases">
        <authorList>
            <person name="Varghese N."/>
            <person name="Submissions S."/>
        </authorList>
    </citation>
    <scope>NUCLEOTIDE SEQUENCE [LARGE SCALE GENOMIC DNA]</scope>
    <source>
        <strain evidence="3">Sac-22</strain>
    </source>
</reference>
<sequence length="116" mass="12266">MPAELNLKLRILHDDDVAFGPGKADLLEAIADAGSISGAARAMNMSYRRAWLLVDVMNRCFHEPLVHSAAGGSHGGGAQLTETGLAVLTQFRKMEAAAHKAAQTHMATLAAMLKDA</sequence>
<dbReference type="PANTHER" id="PTHR30432">
    <property type="entry name" value="TRANSCRIPTIONAL REGULATOR MODE"/>
    <property type="match status" value="1"/>
</dbReference>
<proteinExistence type="predicted"/>
<dbReference type="Proteomes" id="UP000184339">
    <property type="component" value="Unassembled WGS sequence"/>
</dbReference>
<organism evidence="2 3">
    <name type="scientific">Duganella sacchari</name>
    <dbReference type="NCBI Taxonomy" id="551987"/>
    <lineage>
        <taxon>Bacteria</taxon>
        <taxon>Pseudomonadati</taxon>
        <taxon>Pseudomonadota</taxon>
        <taxon>Betaproteobacteria</taxon>
        <taxon>Burkholderiales</taxon>
        <taxon>Oxalobacteraceae</taxon>
        <taxon>Telluria group</taxon>
        <taxon>Duganella</taxon>
    </lineage>
</organism>
<gene>
    <name evidence="2" type="ORF">SAMN05192549_105232</name>
</gene>
<dbReference type="InterPro" id="IPR051815">
    <property type="entry name" value="Molybdate_resp_trans_reg"/>
</dbReference>